<dbReference type="Proteomes" id="UP000678374">
    <property type="component" value="Unassembled WGS sequence"/>
</dbReference>
<protein>
    <submittedName>
        <fullName evidence="2">Uncharacterized protein</fullName>
    </submittedName>
</protein>
<accession>A0A941BRI7</accession>
<keyword evidence="3" id="KW-1185">Reference proteome</keyword>
<comment type="caution">
    <text evidence="2">The sequence shown here is derived from an EMBL/GenBank/DDBJ whole genome shotgun (WGS) entry which is preliminary data.</text>
</comment>
<reference evidence="2" key="1">
    <citation type="submission" date="2021-04" db="EMBL/GenBank/DDBJ databases">
        <title>The genome sequence of Ideonella sp. 4Y11.</title>
        <authorList>
            <person name="Liu Y."/>
        </authorList>
    </citation>
    <scope>NUCLEOTIDE SEQUENCE</scope>
    <source>
        <strain evidence="2">4Y11</strain>
    </source>
</reference>
<organism evidence="2 3">
    <name type="scientific">Ideonella aquatica</name>
    <dbReference type="NCBI Taxonomy" id="2824119"/>
    <lineage>
        <taxon>Bacteria</taxon>
        <taxon>Pseudomonadati</taxon>
        <taxon>Pseudomonadota</taxon>
        <taxon>Betaproteobacteria</taxon>
        <taxon>Burkholderiales</taxon>
        <taxon>Sphaerotilaceae</taxon>
        <taxon>Ideonella</taxon>
    </lineage>
</organism>
<feature type="region of interest" description="Disordered" evidence="1">
    <location>
        <begin position="44"/>
        <end position="74"/>
    </location>
</feature>
<gene>
    <name evidence="2" type="ORF">KAK06_15970</name>
</gene>
<dbReference type="EMBL" id="JAGQDE010000014">
    <property type="protein sequence ID" value="MBQ0960450.1"/>
    <property type="molecule type" value="Genomic_DNA"/>
</dbReference>
<evidence type="ECO:0000313" key="2">
    <source>
        <dbReference type="EMBL" id="MBQ0960450.1"/>
    </source>
</evidence>
<sequence>MAAESGVQRAAVVTAQVWYGRFGDMLIETCVDGTVWINGEPVAGKRSQPAAVTTPSPPTSAQAEDEAGARPDAAAQDQPYDCDALIQAAEDKAFAGCGLSDWLWEQRVQAYYAGILARAPAQHRQRTVQALLARGYEPGYVSPDLGPGYCSRTGIDEHYCTCGYHL</sequence>
<feature type="compositionally biased region" description="Low complexity" evidence="1">
    <location>
        <begin position="47"/>
        <end position="62"/>
    </location>
</feature>
<dbReference type="AlphaFoldDB" id="A0A941BRI7"/>
<dbReference type="RefSeq" id="WP_210803119.1">
    <property type="nucleotide sequence ID" value="NZ_JAGQDE010000014.1"/>
</dbReference>
<evidence type="ECO:0000256" key="1">
    <source>
        <dbReference type="SAM" id="MobiDB-lite"/>
    </source>
</evidence>
<evidence type="ECO:0000313" key="3">
    <source>
        <dbReference type="Proteomes" id="UP000678374"/>
    </source>
</evidence>
<name>A0A941BRI7_9BURK</name>
<proteinExistence type="predicted"/>